<dbReference type="PROSITE" id="PS51873">
    <property type="entry name" value="TRIAD"/>
    <property type="match status" value="1"/>
</dbReference>
<feature type="domain" description="CUE" evidence="11">
    <location>
        <begin position="1"/>
        <end position="43"/>
    </location>
</feature>
<organism evidence="13 14">
    <name type="scientific">Dictyostelium purpureum</name>
    <name type="common">Slime mold</name>
    <dbReference type="NCBI Taxonomy" id="5786"/>
    <lineage>
        <taxon>Eukaryota</taxon>
        <taxon>Amoebozoa</taxon>
        <taxon>Evosea</taxon>
        <taxon>Eumycetozoa</taxon>
        <taxon>Dictyostelia</taxon>
        <taxon>Dictyosteliales</taxon>
        <taxon>Dictyosteliaceae</taxon>
        <taxon>Dictyostelium</taxon>
    </lineage>
</organism>
<dbReference type="GO" id="GO:0061630">
    <property type="term" value="F:ubiquitin protein ligase activity"/>
    <property type="evidence" value="ECO:0000318"/>
    <property type="project" value="GO_Central"/>
</dbReference>
<dbReference type="GO" id="GO:0016567">
    <property type="term" value="P:protein ubiquitination"/>
    <property type="evidence" value="ECO:0007669"/>
    <property type="project" value="InterPro"/>
</dbReference>
<dbReference type="InterPro" id="IPR001841">
    <property type="entry name" value="Znf_RING"/>
</dbReference>
<evidence type="ECO:0000256" key="5">
    <source>
        <dbReference type="ARBA" id="ARBA00022737"/>
    </source>
</evidence>
<dbReference type="AlphaFoldDB" id="F0ZUE7"/>
<dbReference type="RefSeq" id="XP_003291039.1">
    <property type="nucleotide sequence ID" value="XM_003290991.1"/>
</dbReference>
<dbReference type="PANTHER" id="PTHR11685">
    <property type="entry name" value="RBR FAMILY RING FINGER AND IBR DOMAIN-CONTAINING"/>
    <property type="match status" value="1"/>
</dbReference>
<dbReference type="Gene3D" id="3.30.40.10">
    <property type="entry name" value="Zinc/RING finger domain, C3HC4 (zinc finger)"/>
    <property type="match status" value="1"/>
</dbReference>
<dbReference type="Gene3D" id="1.10.8.10">
    <property type="entry name" value="DNA helicase RuvA subunit, C-terminal domain"/>
    <property type="match status" value="1"/>
</dbReference>
<dbReference type="InterPro" id="IPR031127">
    <property type="entry name" value="E3_UB_ligase_RBR"/>
</dbReference>
<proteinExistence type="predicted"/>
<evidence type="ECO:0000256" key="7">
    <source>
        <dbReference type="ARBA" id="ARBA00022786"/>
    </source>
</evidence>
<dbReference type="InterPro" id="IPR013083">
    <property type="entry name" value="Znf_RING/FYVE/PHD"/>
</dbReference>
<evidence type="ECO:0000256" key="3">
    <source>
        <dbReference type="ARBA" id="ARBA00022679"/>
    </source>
</evidence>
<dbReference type="GO" id="GO:0043130">
    <property type="term" value="F:ubiquitin binding"/>
    <property type="evidence" value="ECO:0007669"/>
    <property type="project" value="InterPro"/>
</dbReference>
<dbReference type="GeneID" id="10508975"/>
<evidence type="ECO:0000256" key="8">
    <source>
        <dbReference type="ARBA" id="ARBA00022833"/>
    </source>
</evidence>
<dbReference type="Pfam" id="PF00097">
    <property type="entry name" value="zf-C3HC4"/>
    <property type="match status" value="1"/>
</dbReference>
<dbReference type="FunCoup" id="F0ZUE7">
    <property type="interactions" value="5"/>
</dbReference>
<evidence type="ECO:0000256" key="6">
    <source>
        <dbReference type="ARBA" id="ARBA00022771"/>
    </source>
</evidence>
<dbReference type="InterPro" id="IPR003892">
    <property type="entry name" value="CUE"/>
</dbReference>
<dbReference type="OMA" id="LDECNHK"/>
<dbReference type="SUPFAM" id="SSF46934">
    <property type="entry name" value="UBA-like"/>
    <property type="match status" value="1"/>
</dbReference>
<dbReference type="eggNOG" id="KOG1814">
    <property type="taxonomic scope" value="Eukaryota"/>
</dbReference>
<dbReference type="Proteomes" id="UP000001064">
    <property type="component" value="Unassembled WGS sequence"/>
</dbReference>
<dbReference type="GO" id="GO:0000151">
    <property type="term" value="C:ubiquitin ligase complex"/>
    <property type="evidence" value="ECO:0000318"/>
    <property type="project" value="GO_Central"/>
</dbReference>
<keyword evidence="6 9" id="KW-0863">Zinc-finger</keyword>
<dbReference type="OrthoDB" id="19989at2759"/>
<evidence type="ECO:0000313" key="14">
    <source>
        <dbReference type="Proteomes" id="UP000001064"/>
    </source>
</evidence>
<keyword evidence="14" id="KW-1185">Reference proteome</keyword>
<dbReference type="Gene3D" id="2.20.25.20">
    <property type="match status" value="1"/>
</dbReference>
<gene>
    <name evidence="13" type="ORF">DICPUDRAFT_89217</name>
</gene>
<dbReference type="VEuPathDB" id="AmoebaDB:DICPUDRAFT_89217"/>
<evidence type="ECO:0000259" key="10">
    <source>
        <dbReference type="PROSITE" id="PS50089"/>
    </source>
</evidence>
<evidence type="ECO:0000313" key="13">
    <source>
        <dbReference type="EMBL" id="EGC32427.1"/>
    </source>
</evidence>
<dbReference type="PROSITE" id="PS51140">
    <property type="entry name" value="CUE"/>
    <property type="match status" value="1"/>
</dbReference>
<keyword evidence="8" id="KW-0862">Zinc</keyword>
<dbReference type="InterPro" id="IPR018957">
    <property type="entry name" value="Znf_C3HC4_RING-type"/>
</dbReference>
<dbReference type="EMBL" id="GL871193">
    <property type="protein sequence ID" value="EGC32427.1"/>
    <property type="molecule type" value="Genomic_DNA"/>
</dbReference>
<evidence type="ECO:0000256" key="4">
    <source>
        <dbReference type="ARBA" id="ARBA00022723"/>
    </source>
</evidence>
<dbReference type="GO" id="GO:0006511">
    <property type="term" value="P:ubiquitin-dependent protein catabolic process"/>
    <property type="evidence" value="ECO:0000318"/>
    <property type="project" value="GO_Central"/>
</dbReference>
<keyword evidence="7" id="KW-0833">Ubl conjugation pathway</keyword>
<feature type="domain" description="RING-type" evidence="12">
    <location>
        <begin position="112"/>
        <end position="377"/>
    </location>
</feature>
<dbReference type="InterPro" id="IPR044066">
    <property type="entry name" value="TRIAD_supradom"/>
</dbReference>
<dbReference type="KEGG" id="dpp:DICPUDRAFT_89217"/>
<dbReference type="InterPro" id="IPR017907">
    <property type="entry name" value="Znf_RING_CS"/>
</dbReference>
<dbReference type="CDD" id="cd14374">
    <property type="entry name" value="CUE1_Cue2p_like"/>
    <property type="match status" value="1"/>
</dbReference>
<accession>F0ZUE7</accession>
<keyword evidence="3" id="KW-0808">Transferase</keyword>
<dbReference type="EC" id="2.3.2.31" evidence="2"/>
<dbReference type="SUPFAM" id="SSF57850">
    <property type="entry name" value="RING/U-box"/>
    <property type="match status" value="3"/>
</dbReference>
<dbReference type="FunFam" id="3.30.40.10:FF:000137">
    <property type="entry name" value="RanBP-type and C3HC4-type zinc finger-containing protein 1"/>
    <property type="match status" value="1"/>
</dbReference>
<dbReference type="CDD" id="cd20336">
    <property type="entry name" value="Rcat_RBR"/>
    <property type="match status" value="1"/>
</dbReference>
<dbReference type="SMART" id="SM00546">
    <property type="entry name" value="CUE"/>
    <property type="match status" value="1"/>
</dbReference>
<dbReference type="Pfam" id="PF01485">
    <property type="entry name" value="IBR"/>
    <property type="match status" value="1"/>
</dbReference>
<keyword evidence="4" id="KW-0479">Metal-binding</keyword>
<evidence type="ECO:0000256" key="1">
    <source>
        <dbReference type="ARBA" id="ARBA00001798"/>
    </source>
</evidence>
<keyword evidence="5" id="KW-0677">Repeat</keyword>
<dbReference type="GO" id="GO:0031624">
    <property type="term" value="F:ubiquitin conjugating enzyme binding"/>
    <property type="evidence" value="ECO:0000318"/>
    <property type="project" value="GO_Central"/>
</dbReference>
<comment type="catalytic activity">
    <reaction evidence="1">
        <text>[E2 ubiquitin-conjugating enzyme]-S-ubiquitinyl-L-cysteine + [acceptor protein]-L-lysine = [E2 ubiquitin-conjugating enzyme]-L-cysteine + [acceptor protein]-N(6)-ubiquitinyl-L-lysine.</text>
        <dbReference type="EC" id="2.3.2.31"/>
    </reaction>
</comment>
<dbReference type="InterPro" id="IPR002867">
    <property type="entry name" value="IBR_dom"/>
</dbReference>
<dbReference type="InterPro" id="IPR009060">
    <property type="entry name" value="UBA-like_sf"/>
</dbReference>
<dbReference type="GO" id="GO:0005737">
    <property type="term" value="C:cytoplasm"/>
    <property type="evidence" value="ECO:0000318"/>
    <property type="project" value="GO_Central"/>
</dbReference>
<reference evidence="14" key="1">
    <citation type="journal article" date="2011" name="Genome Biol.">
        <title>Comparative genomics of the social amoebae Dictyostelium discoideum and Dictyostelium purpureum.</title>
        <authorList>
            <consortium name="US DOE Joint Genome Institute (JGI-PGF)"/>
            <person name="Sucgang R."/>
            <person name="Kuo A."/>
            <person name="Tian X."/>
            <person name="Salerno W."/>
            <person name="Parikh A."/>
            <person name="Feasley C.L."/>
            <person name="Dalin E."/>
            <person name="Tu H."/>
            <person name="Huang E."/>
            <person name="Barry K."/>
            <person name="Lindquist E."/>
            <person name="Shapiro H."/>
            <person name="Bruce D."/>
            <person name="Schmutz J."/>
            <person name="Salamov A."/>
            <person name="Fey P."/>
            <person name="Gaudet P."/>
            <person name="Anjard C."/>
            <person name="Babu M.M."/>
            <person name="Basu S."/>
            <person name="Bushmanova Y."/>
            <person name="van der Wel H."/>
            <person name="Katoh-Kurasawa M."/>
            <person name="Dinh C."/>
            <person name="Coutinho P.M."/>
            <person name="Saito T."/>
            <person name="Elias M."/>
            <person name="Schaap P."/>
            <person name="Kay R.R."/>
            <person name="Henrissat B."/>
            <person name="Eichinger L."/>
            <person name="Rivero F."/>
            <person name="Putnam N.H."/>
            <person name="West C.M."/>
            <person name="Loomis W.F."/>
            <person name="Chisholm R.L."/>
            <person name="Shaulsky G."/>
            <person name="Strassmann J.E."/>
            <person name="Queller D.C."/>
            <person name="Kuspa A."/>
            <person name="Grigoriev I.V."/>
        </authorList>
    </citation>
    <scope>NUCLEOTIDE SEQUENCE [LARGE SCALE GENOMIC DNA]</scope>
    <source>
        <strain evidence="14">QSDP1</strain>
    </source>
</reference>
<dbReference type="PROSITE" id="PS50089">
    <property type="entry name" value="ZF_RING_2"/>
    <property type="match status" value="1"/>
</dbReference>
<feature type="domain" description="RING-type" evidence="10">
    <location>
        <begin position="116"/>
        <end position="161"/>
    </location>
</feature>
<dbReference type="GO" id="GO:0008270">
    <property type="term" value="F:zinc ion binding"/>
    <property type="evidence" value="ECO:0007669"/>
    <property type="project" value="UniProtKB-KW"/>
</dbReference>
<evidence type="ECO:0000259" key="11">
    <source>
        <dbReference type="PROSITE" id="PS51140"/>
    </source>
</evidence>
<sequence length="377" mass="43600">MEEKISNILDLFPNLTISTVEKYLKENNNNVESTIDYLLNNNVDETTTTTNVNINNTTSETKSNLDNCGKGFSETNENVYNFKSKEDEENEKLFKEFMKNEQSQNEIANRSKSHYCDICFMDLPIEDFYILDECNHKFCNDCLSTHYTIQIRSGYSNLKCPANCKYIVSYEEAKHLLKGEIFERYDALLLLAHLQKDKNVLKCPYVNCGMKMIKNKDTVGDVVCPNPECETSFCIECREESHFGITCQELRELKIELAGYFSIDEEDKRKREEILRSFNYGPNKHARSSINKRIFFAGRSIRNKEAMQNNILKLKNSNIRTYNWIMNNTMMCPHCSCLIEKSSGCNHIDCYCGGSFCFGCGISESEHYGGFPCTYRC</sequence>
<evidence type="ECO:0000256" key="2">
    <source>
        <dbReference type="ARBA" id="ARBA00012251"/>
    </source>
</evidence>
<dbReference type="PROSITE" id="PS00518">
    <property type="entry name" value="ZF_RING_1"/>
    <property type="match status" value="1"/>
</dbReference>
<dbReference type="InterPro" id="IPR041809">
    <property type="entry name" value="CUE2_CUE1"/>
</dbReference>
<dbReference type="SMART" id="SM00647">
    <property type="entry name" value="IBR"/>
    <property type="match status" value="2"/>
</dbReference>
<evidence type="ECO:0000259" key="12">
    <source>
        <dbReference type="PROSITE" id="PS51873"/>
    </source>
</evidence>
<protein>
    <recommendedName>
        <fullName evidence="2">RBR-type E3 ubiquitin transferase</fullName>
        <ecNumber evidence="2">2.3.2.31</ecNumber>
    </recommendedName>
</protein>
<evidence type="ECO:0000256" key="9">
    <source>
        <dbReference type="PROSITE-ProRule" id="PRU00175"/>
    </source>
</evidence>
<dbReference type="Pfam" id="PF02845">
    <property type="entry name" value="CUE"/>
    <property type="match status" value="1"/>
</dbReference>
<dbReference type="InParanoid" id="F0ZUE7"/>
<dbReference type="Gene3D" id="1.20.120.1750">
    <property type="match status" value="1"/>
</dbReference>
<name>F0ZUE7_DICPU</name>